<sequence length="346" mass="40398">MDALDRGTKLLIRQRGRGVKLRKLLEKQIFDDLGTINNDLIIGDLKFEDSQLGDEGNLNDRDIIISQIEPDDNVAHQDESPEIDPQMFDQNNDEEYVSEVSEGDIDQKVNQQTLFGNQDLERQMNYDDIDTRRYNFKDLPIRQLSSSITSVTTIDVLRLLFVNLFENNLIPQATIDFKGTDNIVHKLLYKLDVRIFESVVDGIVNDFKDIMDINVSNNELCYQLKKIVKVREENNEDLVKVRNVVQKLRIEGEYFKVKKEQKNINKKIKLNEKLNKLNNILLNNNKEDSDKYARLNVSKINRTEAHDIKTFSRLMDPYNGRVARIQKINNYLQNNLSRNYDLISND</sequence>
<organism evidence="3 4">
    <name type="scientific">Tetrapisispora phaffii (strain ATCC 24235 / CBS 4417 / NBRC 1672 / NRRL Y-8282 / UCD 70-5)</name>
    <name type="common">Yeast</name>
    <name type="synonym">Fabospora phaffii</name>
    <dbReference type="NCBI Taxonomy" id="1071381"/>
    <lineage>
        <taxon>Eukaryota</taxon>
        <taxon>Fungi</taxon>
        <taxon>Dikarya</taxon>
        <taxon>Ascomycota</taxon>
        <taxon>Saccharomycotina</taxon>
        <taxon>Saccharomycetes</taxon>
        <taxon>Saccharomycetales</taxon>
        <taxon>Saccharomycetaceae</taxon>
        <taxon>Tetrapisispora</taxon>
    </lineage>
</organism>
<reference evidence="3 4" key="1">
    <citation type="journal article" date="2011" name="Proc. Natl. Acad. Sci. U.S.A.">
        <title>Evolutionary erosion of yeast sex chromosomes by mating-type switching accidents.</title>
        <authorList>
            <person name="Gordon J.L."/>
            <person name="Armisen D."/>
            <person name="Proux-Wera E."/>
            <person name="Oheigeartaigh S.S."/>
            <person name="Byrne K.P."/>
            <person name="Wolfe K.H."/>
        </authorList>
    </citation>
    <scope>NUCLEOTIDE SEQUENCE [LARGE SCALE GENOMIC DNA]</scope>
    <source>
        <strain evidence="4">ATCC 24235 / CBS 4417 / NBRC 1672 / NRRL Y-8282 / UCD 70-5</strain>
    </source>
</reference>
<protein>
    <recommendedName>
        <fullName evidence="2">Inner kinetochore subunit AME1 domain-containing protein</fullName>
    </recommendedName>
</protein>
<dbReference type="KEGG" id="tpf:TPHA_0B02710"/>
<keyword evidence="1" id="KW-0175">Coiled coil</keyword>
<evidence type="ECO:0000259" key="2">
    <source>
        <dbReference type="Pfam" id="PF20994"/>
    </source>
</evidence>
<dbReference type="InterPro" id="IPR048743">
    <property type="entry name" value="AME1"/>
</dbReference>
<dbReference type="RefSeq" id="XP_003684377.1">
    <property type="nucleotide sequence ID" value="XM_003684329.1"/>
</dbReference>
<feature type="domain" description="Inner kinetochore subunit AME1" evidence="2">
    <location>
        <begin position="131"/>
        <end position="334"/>
    </location>
</feature>
<dbReference type="GO" id="GO:0000817">
    <property type="term" value="C:COMA complex"/>
    <property type="evidence" value="ECO:0007669"/>
    <property type="project" value="EnsemblFungi"/>
</dbReference>
<dbReference type="Proteomes" id="UP000005666">
    <property type="component" value="Chromosome 2"/>
</dbReference>
<dbReference type="eggNOG" id="ENOG502S0ZV">
    <property type="taxonomic scope" value="Eukaryota"/>
</dbReference>
<evidence type="ECO:0000313" key="4">
    <source>
        <dbReference type="Proteomes" id="UP000005666"/>
    </source>
</evidence>
<evidence type="ECO:0000256" key="1">
    <source>
        <dbReference type="SAM" id="Coils"/>
    </source>
</evidence>
<name>G8BPL2_TETPH</name>
<dbReference type="STRING" id="1071381.G8BPL2"/>
<dbReference type="AlphaFoldDB" id="G8BPL2"/>
<accession>G8BPL2</accession>
<dbReference type="HOGENOM" id="CLU_068947_0_0_1"/>
<evidence type="ECO:0000313" key="3">
    <source>
        <dbReference type="EMBL" id="CCE61943.1"/>
    </source>
</evidence>
<proteinExistence type="predicted"/>
<dbReference type="GeneID" id="11535059"/>
<feature type="coiled-coil region" evidence="1">
    <location>
        <begin position="231"/>
        <end position="287"/>
    </location>
</feature>
<dbReference type="EMBL" id="HE612857">
    <property type="protein sequence ID" value="CCE61943.1"/>
    <property type="molecule type" value="Genomic_DNA"/>
</dbReference>
<dbReference type="OrthoDB" id="4067487at2759"/>
<keyword evidence="4" id="KW-1185">Reference proteome</keyword>
<dbReference type="GO" id="GO:0034501">
    <property type="term" value="P:protein localization to kinetochore"/>
    <property type="evidence" value="ECO:0007669"/>
    <property type="project" value="EnsemblFungi"/>
</dbReference>
<dbReference type="Pfam" id="PF20994">
    <property type="entry name" value="CENPU"/>
    <property type="match status" value="1"/>
</dbReference>
<dbReference type="GO" id="GO:0008608">
    <property type="term" value="P:attachment of spindle microtubules to kinetochore"/>
    <property type="evidence" value="ECO:0007669"/>
    <property type="project" value="EnsemblFungi"/>
</dbReference>
<gene>
    <name evidence="3" type="primary">TPHA0B02710</name>
    <name evidence="3" type="ordered locus">TPHA_0B02710</name>
</gene>